<dbReference type="PANTHER" id="PTHR48258">
    <property type="entry name" value="DUF4218 DOMAIN-CONTAINING PROTEIN-RELATED"/>
    <property type="match status" value="1"/>
</dbReference>
<accession>A0A6L2MX27</accession>
<comment type="caution">
    <text evidence="4">The sequence shown here is derived from an EMBL/GenBank/DDBJ whole genome shotgun (WGS) entry which is preliminary data.</text>
</comment>
<reference evidence="4" key="1">
    <citation type="journal article" date="2019" name="Sci. Rep.">
        <title>Draft genome of Tanacetum cinerariifolium, the natural source of mosquito coil.</title>
        <authorList>
            <person name="Yamashiro T."/>
            <person name="Shiraishi A."/>
            <person name="Satake H."/>
            <person name="Nakayama K."/>
        </authorList>
    </citation>
    <scope>NUCLEOTIDE SEQUENCE</scope>
</reference>
<organism evidence="4">
    <name type="scientific">Tanacetum cinerariifolium</name>
    <name type="common">Dalmatian daisy</name>
    <name type="synonym">Chrysanthemum cinerariifolium</name>
    <dbReference type="NCBI Taxonomy" id="118510"/>
    <lineage>
        <taxon>Eukaryota</taxon>
        <taxon>Viridiplantae</taxon>
        <taxon>Streptophyta</taxon>
        <taxon>Embryophyta</taxon>
        <taxon>Tracheophyta</taxon>
        <taxon>Spermatophyta</taxon>
        <taxon>Magnoliopsida</taxon>
        <taxon>eudicotyledons</taxon>
        <taxon>Gunneridae</taxon>
        <taxon>Pentapetalae</taxon>
        <taxon>asterids</taxon>
        <taxon>campanulids</taxon>
        <taxon>Asterales</taxon>
        <taxon>Asteraceae</taxon>
        <taxon>Asteroideae</taxon>
        <taxon>Anthemideae</taxon>
        <taxon>Anthemidinae</taxon>
        <taxon>Tanacetum</taxon>
    </lineage>
</organism>
<name>A0A6L2MX27_TANCI</name>
<evidence type="ECO:0000259" key="2">
    <source>
        <dbReference type="Pfam" id="PF13952"/>
    </source>
</evidence>
<evidence type="ECO:0000259" key="3">
    <source>
        <dbReference type="Pfam" id="PF22936"/>
    </source>
</evidence>
<keyword evidence="1" id="KW-0175">Coiled coil</keyword>
<dbReference type="EMBL" id="BKCJ010007667">
    <property type="protein sequence ID" value="GEU78413.1"/>
    <property type="molecule type" value="Genomic_DNA"/>
</dbReference>
<gene>
    <name evidence="4" type="ORF">Tci_050391</name>
</gene>
<dbReference type="InterPro" id="IPR025312">
    <property type="entry name" value="DUF4216"/>
</dbReference>
<dbReference type="Pfam" id="PF13952">
    <property type="entry name" value="DUF4216"/>
    <property type="match status" value="1"/>
</dbReference>
<evidence type="ECO:0000313" key="4">
    <source>
        <dbReference type="EMBL" id="GEU78413.1"/>
    </source>
</evidence>
<evidence type="ECO:0000256" key="1">
    <source>
        <dbReference type="SAM" id="Coils"/>
    </source>
</evidence>
<dbReference type="PANTHER" id="PTHR48258:SF9">
    <property type="entry name" value="OS01G0348150 PROTEIN"/>
    <property type="match status" value="1"/>
</dbReference>
<dbReference type="InterPro" id="IPR054722">
    <property type="entry name" value="PolX-like_BBD"/>
</dbReference>
<dbReference type="AlphaFoldDB" id="A0A6L2MX27"/>
<feature type="coiled-coil region" evidence="1">
    <location>
        <begin position="198"/>
        <end position="225"/>
    </location>
</feature>
<feature type="domain" description="DUF4216" evidence="2">
    <location>
        <begin position="533"/>
        <end position="596"/>
    </location>
</feature>
<feature type="domain" description="Retrovirus-related Pol polyprotein from transposon TNT 1-94-like beta-barrel" evidence="3">
    <location>
        <begin position="423"/>
        <end position="491"/>
    </location>
</feature>
<sequence length="656" mass="74828">MNQATIQDGRVTVHPVQGRETQGGERLRGMLTMGARNTVTNQGVNRPGVVVQARVVKCYNCQKEDHFDNVLPANNNSLVHDNSTLKLLKHENDRLMELLISQDLVYTAVNSLASINDYKTTQQSFMDEYNETLVLKAELAKKHDMNEKLFTMNFRNDVHDLKIGVFLLKSNQQSKESFQNNRPSHNQDAHEFKDFLIINELQDQLKAKNISIKKLKEHIENIKGKNNNIATHVDYLQNAQENADILCEIVNHARELRPLDSDLSSACTFVTRVSSSAEASVSKLRINTKKDRISQTSSSNKTTNKVEDQPRIIKYSLNNRNRVFKTVRNANVKHSVLNVNSEFICGTCHKCMFDVIHDLCVSDYLNDVNDSVKSKSVKSRSSKSKKKKMWKPTGKVYTNVRYSWKPTGHIFTIDGKVLQIVLWYLDSGCSKNMTRQCSQLINFVSKFLGTVRFGNDQITKIMGYGDYQLGNVTILRVYYVEGLRHNLFSDDKSTLQNSGVTLIASTTELSTVNREERSKKAKKAYYGVIQEIWELHYNLTVIPLFKCKWVDNEKGVDVDEDGFTAVNLSTNGYKSEPFILAKLATQVFYVKDPNDQRLHVVLYSKRHIIGVESVVDEDEYDQFDEFPPFSVGITPSNDVLDDTTYLRSDHDEGLEV</sequence>
<dbReference type="Pfam" id="PF22936">
    <property type="entry name" value="Pol_BBD"/>
    <property type="match status" value="1"/>
</dbReference>
<protein>
    <submittedName>
        <fullName evidence="4">Uncharacterized protein</fullName>
    </submittedName>
</protein>
<proteinExistence type="predicted"/>